<reference evidence="3 4" key="1">
    <citation type="submission" date="2019-03" db="EMBL/GenBank/DDBJ databases">
        <title>Subsurface microbial communities from deep shales in Ohio and West Virginia, USA.</title>
        <authorList>
            <person name="Wrighton K."/>
        </authorList>
    </citation>
    <scope>NUCLEOTIDE SEQUENCE [LARGE SCALE GENOMIC DNA]</scope>
    <source>
        <strain evidence="3 4">MSL 6dP</strain>
    </source>
</reference>
<feature type="signal peptide" evidence="1">
    <location>
        <begin position="1"/>
        <end position="22"/>
    </location>
</feature>
<name>A0A4R8GZX6_9FIRM</name>
<protein>
    <submittedName>
        <fullName evidence="3">PGAP1-like protein</fullName>
    </submittedName>
</protein>
<dbReference type="Proteomes" id="UP000295832">
    <property type="component" value="Unassembled WGS sequence"/>
</dbReference>
<dbReference type="GO" id="GO:0016298">
    <property type="term" value="F:lipase activity"/>
    <property type="evidence" value="ECO:0007669"/>
    <property type="project" value="TreeGrafter"/>
</dbReference>
<dbReference type="RefSeq" id="WP_243832460.1">
    <property type="nucleotide sequence ID" value="NZ_SOEG01000007.1"/>
</dbReference>
<dbReference type="EMBL" id="SOEG01000007">
    <property type="protein sequence ID" value="TDX52327.1"/>
    <property type="molecule type" value="Genomic_DNA"/>
</dbReference>
<organism evidence="3 4">
    <name type="scientific">Orenia marismortui</name>
    <dbReference type="NCBI Taxonomy" id="46469"/>
    <lineage>
        <taxon>Bacteria</taxon>
        <taxon>Bacillati</taxon>
        <taxon>Bacillota</taxon>
        <taxon>Clostridia</taxon>
        <taxon>Halanaerobiales</taxon>
        <taxon>Halobacteroidaceae</taxon>
        <taxon>Orenia</taxon>
    </lineage>
</organism>
<evidence type="ECO:0000313" key="4">
    <source>
        <dbReference type="Proteomes" id="UP000295832"/>
    </source>
</evidence>
<feature type="chain" id="PRO_5020300828" evidence="1">
    <location>
        <begin position="23"/>
        <end position="299"/>
    </location>
</feature>
<keyword evidence="1" id="KW-0732">Signal</keyword>
<dbReference type="InterPro" id="IPR002918">
    <property type="entry name" value="Lipase_EstA/Esterase_EstB"/>
</dbReference>
<sequence>MYRIIILIICLSIILNSSLAWAEEGYFRKDTWQSIYNKEEIVDYPVIFIHGIGGKIDFWKQSMKTIKDNYYKMKFKDRDTIIHDFDRQGRGYSVWGISYYSNQVAEEILLSDLDLYAWRVKKMIAEIKRLTGKDKVIIIAHSMGGVVARRYMTLDQESWNSVYKILTVGTPNQGVSTSIGIVGQLEDLKEDSKLLNLLTNRWEELSKHSSYQKWGVIGAIDKTMSFNSSLSANATDSAGPGFVTISSAIPYEWQAAIEAGFNKATYNTSNFGFRLVVDTTHMGLLFHPGTFKGIDWALH</sequence>
<evidence type="ECO:0000256" key="1">
    <source>
        <dbReference type="SAM" id="SignalP"/>
    </source>
</evidence>
<dbReference type="InterPro" id="IPR029058">
    <property type="entry name" value="AB_hydrolase_fold"/>
</dbReference>
<evidence type="ECO:0000313" key="3">
    <source>
        <dbReference type="EMBL" id="TDX52327.1"/>
    </source>
</evidence>
<feature type="domain" description="GPI inositol-deacylase PGAP1-like alpha/beta" evidence="2">
    <location>
        <begin position="44"/>
        <end position="177"/>
    </location>
</feature>
<dbReference type="Pfam" id="PF07819">
    <property type="entry name" value="PGAP1"/>
    <property type="match status" value="1"/>
</dbReference>
<dbReference type="STRING" id="926561.GCA_000379025_01352"/>
<comment type="caution">
    <text evidence="3">The sequence shown here is derived from an EMBL/GenBank/DDBJ whole genome shotgun (WGS) entry which is preliminary data.</text>
</comment>
<dbReference type="Gene3D" id="3.40.50.1820">
    <property type="entry name" value="alpha/beta hydrolase"/>
    <property type="match status" value="1"/>
</dbReference>
<gene>
    <name evidence="3" type="ORF">C7959_10735</name>
</gene>
<keyword evidence="4" id="KW-1185">Reference proteome</keyword>
<dbReference type="PANTHER" id="PTHR32015">
    <property type="entry name" value="FASTING INDUCED LIPASE"/>
    <property type="match status" value="1"/>
</dbReference>
<proteinExistence type="predicted"/>
<accession>A0A4R8GZX6</accession>
<dbReference type="GO" id="GO:0016042">
    <property type="term" value="P:lipid catabolic process"/>
    <property type="evidence" value="ECO:0007669"/>
    <property type="project" value="InterPro"/>
</dbReference>
<dbReference type="InterPro" id="IPR012908">
    <property type="entry name" value="PGAP1-ab_dom-like"/>
</dbReference>
<dbReference type="AlphaFoldDB" id="A0A4R8GZX6"/>
<dbReference type="PANTHER" id="PTHR32015:SF1">
    <property type="entry name" value="LIPASE"/>
    <property type="match status" value="1"/>
</dbReference>
<evidence type="ECO:0000259" key="2">
    <source>
        <dbReference type="Pfam" id="PF07819"/>
    </source>
</evidence>
<dbReference type="SUPFAM" id="SSF53474">
    <property type="entry name" value="alpha/beta-Hydrolases"/>
    <property type="match status" value="1"/>
</dbReference>